<comment type="caution">
    <text evidence="2">The sequence shown here is derived from an EMBL/GenBank/DDBJ whole genome shotgun (WGS) entry which is preliminary data.</text>
</comment>
<proteinExistence type="predicted"/>
<name>A0A644WNW3_9ZZZZ</name>
<dbReference type="AlphaFoldDB" id="A0A644WNW3"/>
<accession>A0A644WNW3</accession>
<gene>
    <name evidence="2" type="ORF">SDC9_51625</name>
</gene>
<protein>
    <submittedName>
        <fullName evidence="2">Uncharacterized protein</fullName>
    </submittedName>
</protein>
<reference evidence="2" key="1">
    <citation type="submission" date="2019-08" db="EMBL/GenBank/DDBJ databases">
        <authorList>
            <person name="Kucharzyk K."/>
            <person name="Murdoch R.W."/>
            <person name="Higgins S."/>
            <person name="Loffler F."/>
        </authorList>
    </citation>
    <scope>NUCLEOTIDE SEQUENCE</scope>
</reference>
<feature type="region of interest" description="Disordered" evidence="1">
    <location>
        <begin position="54"/>
        <end position="80"/>
    </location>
</feature>
<evidence type="ECO:0000313" key="2">
    <source>
        <dbReference type="EMBL" id="MPM05337.1"/>
    </source>
</evidence>
<organism evidence="2">
    <name type="scientific">bioreactor metagenome</name>
    <dbReference type="NCBI Taxonomy" id="1076179"/>
    <lineage>
        <taxon>unclassified sequences</taxon>
        <taxon>metagenomes</taxon>
        <taxon>ecological metagenomes</taxon>
    </lineage>
</organism>
<sequence length="204" mass="23270">MEEAPDADGIGGLSFIEFYSSIFLPRLFRWQGRTGLHLVIKVFRVLERKEENDRKDKRYDKADDGYKRNDNGNVSDRVEDGQIDPAGAQALAFEGGAVLRLGILYPHYDVIGDVERNDCSYDCDEISQKTQRRGNPDQIHRVQDTRVNGHSHGIRPYFIKQRAFLRHFGKAAEHNEIADKIGNQPDFGIAQIEIEIQKNKQKAG</sequence>
<evidence type="ECO:0000256" key="1">
    <source>
        <dbReference type="SAM" id="MobiDB-lite"/>
    </source>
</evidence>
<dbReference type="EMBL" id="VSSQ01001122">
    <property type="protein sequence ID" value="MPM05337.1"/>
    <property type="molecule type" value="Genomic_DNA"/>
</dbReference>